<name>A0A7Y9JDL2_9ACTN</name>
<organism evidence="3 4">
    <name type="scientific">Actinomadura luteofluorescens</name>
    <dbReference type="NCBI Taxonomy" id="46163"/>
    <lineage>
        <taxon>Bacteria</taxon>
        <taxon>Bacillati</taxon>
        <taxon>Actinomycetota</taxon>
        <taxon>Actinomycetes</taxon>
        <taxon>Streptosporangiales</taxon>
        <taxon>Thermomonosporaceae</taxon>
        <taxon>Actinomadura</taxon>
    </lineage>
</organism>
<gene>
    <name evidence="3" type="ORF">BJY14_000479</name>
</gene>
<comment type="caution">
    <text evidence="3">The sequence shown here is derived from an EMBL/GenBank/DDBJ whole genome shotgun (WGS) entry which is preliminary data.</text>
</comment>
<dbReference type="Gene3D" id="3.60.21.10">
    <property type="match status" value="1"/>
</dbReference>
<proteinExistence type="inferred from homology"/>
<dbReference type="SUPFAM" id="SSF56300">
    <property type="entry name" value="Metallo-dependent phosphatases"/>
    <property type="match status" value="1"/>
</dbReference>
<dbReference type="InterPro" id="IPR052169">
    <property type="entry name" value="CW_Biosynth-Accessory"/>
</dbReference>
<dbReference type="Pfam" id="PF09587">
    <property type="entry name" value="PGA_cap"/>
    <property type="match status" value="1"/>
</dbReference>
<accession>A0A7Y9JDL2</accession>
<dbReference type="InterPro" id="IPR019079">
    <property type="entry name" value="Capsule_synth_CapA"/>
</dbReference>
<dbReference type="InterPro" id="IPR029052">
    <property type="entry name" value="Metallo-depent_PP-like"/>
</dbReference>
<feature type="domain" description="Capsule synthesis protein CapA" evidence="2">
    <location>
        <begin position="1"/>
        <end position="236"/>
    </location>
</feature>
<keyword evidence="4" id="KW-1185">Reference proteome</keyword>
<sequence>MDQAASDARTEGRDGYDFTPMLARLNPVVSGADLGICHIETPLASRSGPFLGYPSFNSPPQIVNAIRGLGYDTCSTASNHAIDQGEPGVRRTLAALDGAGIRHAGTARSAEEAKKINLLDVKGLKIAHLSYTYGTNGIAKPAGRPWLVNDGLDAGRILADAADAKKSGADAVMVSLHWGEEYQHEATPEQRHLAAKLLRSSDVDLILGDHVHVVQPFERINGKWVVYGMGNQVANPTANTPATHRGLVALFTFTWDSREQRWREQPSFVPTLVSPGPPIRLRTLVRGDATDQAAIDDTTRVVRSLGFDIPDASDQVTSMRLQSPERN</sequence>
<dbReference type="PANTHER" id="PTHR33393">
    <property type="entry name" value="POLYGLUTAMINE SYNTHESIS ACCESSORY PROTEIN RV0574C-RELATED"/>
    <property type="match status" value="1"/>
</dbReference>
<reference evidence="3 4" key="1">
    <citation type="submission" date="2020-07" db="EMBL/GenBank/DDBJ databases">
        <title>Sequencing the genomes of 1000 actinobacteria strains.</title>
        <authorList>
            <person name="Klenk H.-P."/>
        </authorList>
    </citation>
    <scope>NUCLEOTIDE SEQUENCE [LARGE SCALE GENOMIC DNA]</scope>
    <source>
        <strain evidence="3 4">DSM 40398</strain>
    </source>
</reference>
<evidence type="ECO:0000259" key="2">
    <source>
        <dbReference type="SMART" id="SM00854"/>
    </source>
</evidence>
<evidence type="ECO:0000256" key="1">
    <source>
        <dbReference type="ARBA" id="ARBA00005662"/>
    </source>
</evidence>
<dbReference type="Proteomes" id="UP000529783">
    <property type="component" value="Unassembled WGS sequence"/>
</dbReference>
<dbReference type="CDD" id="cd07381">
    <property type="entry name" value="MPP_CapA"/>
    <property type="match status" value="1"/>
</dbReference>
<dbReference type="PANTHER" id="PTHR33393:SF13">
    <property type="entry name" value="PGA BIOSYNTHESIS PROTEIN CAPA"/>
    <property type="match status" value="1"/>
</dbReference>
<comment type="similarity">
    <text evidence="1">Belongs to the CapA family.</text>
</comment>
<dbReference type="SMART" id="SM00854">
    <property type="entry name" value="PGA_cap"/>
    <property type="match status" value="1"/>
</dbReference>
<protein>
    <submittedName>
        <fullName evidence="3">Poly-gamma-glutamate synthesis protein (Capsule biosynthesis protein)</fullName>
    </submittedName>
</protein>
<dbReference type="AlphaFoldDB" id="A0A7Y9JDL2"/>
<evidence type="ECO:0000313" key="3">
    <source>
        <dbReference type="EMBL" id="NYD44496.1"/>
    </source>
</evidence>
<dbReference type="EMBL" id="JACCBA010000001">
    <property type="protein sequence ID" value="NYD44496.1"/>
    <property type="molecule type" value="Genomic_DNA"/>
</dbReference>
<evidence type="ECO:0000313" key="4">
    <source>
        <dbReference type="Proteomes" id="UP000529783"/>
    </source>
</evidence>